<dbReference type="Pfam" id="PF12796">
    <property type="entry name" value="Ank_2"/>
    <property type="match status" value="1"/>
</dbReference>
<dbReference type="EMBL" id="CP044331">
    <property type="protein sequence ID" value="QGM98387.1"/>
    <property type="molecule type" value="Genomic_DNA"/>
</dbReference>
<dbReference type="PROSITE" id="PS50297">
    <property type="entry name" value="ANK_REP_REGION"/>
    <property type="match status" value="1"/>
</dbReference>
<dbReference type="PRINTS" id="PR01415">
    <property type="entry name" value="ANKYRIN"/>
</dbReference>
<reference evidence="4 5" key="1">
    <citation type="submission" date="2019-09" db="EMBL/GenBank/DDBJ databases">
        <title>Isolation and complete genome sequencing of Methylocystis species.</title>
        <authorList>
            <person name="Rumah B.L."/>
            <person name="Stead C.E."/>
            <person name="Stevens B.C."/>
            <person name="Minton N.P."/>
            <person name="Grosse-Honebrink A."/>
            <person name="Zhang Y."/>
        </authorList>
    </citation>
    <scope>NUCLEOTIDE SEQUENCE [LARGE SCALE GENOMIC DNA]</scope>
    <source>
        <strain evidence="4 5">BRCS2</strain>
    </source>
</reference>
<dbReference type="PANTHER" id="PTHR24171">
    <property type="entry name" value="ANKYRIN REPEAT DOMAIN-CONTAINING PROTEIN 39-RELATED"/>
    <property type="match status" value="1"/>
</dbReference>
<dbReference type="AlphaFoldDB" id="A0A6B8M0Q4"/>
<protein>
    <submittedName>
        <fullName evidence="4">Ankyrin repeat domain-containing protein</fullName>
    </submittedName>
</protein>
<dbReference type="InterPro" id="IPR002110">
    <property type="entry name" value="Ankyrin_rpt"/>
</dbReference>
<feature type="repeat" description="ANK" evidence="3">
    <location>
        <begin position="33"/>
        <end position="65"/>
    </location>
</feature>
<dbReference type="Gene3D" id="1.25.40.20">
    <property type="entry name" value="Ankyrin repeat-containing domain"/>
    <property type="match status" value="1"/>
</dbReference>
<keyword evidence="2 3" id="KW-0040">ANK repeat</keyword>
<organism evidence="4 5">
    <name type="scientific">Methylocystis parvus</name>
    <dbReference type="NCBI Taxonomy" id="134"/>
    <lineage>
        <taxon>Bacteria</taxon>
        <taxon>Pseudomonadati</taxon>
        <taxon>Pseudomonadota</taxon>
        <taxon>Alphaproteobacteria</taxon>
        <taxon>Hyphomicrobiales</taxon>
        <taxon>Methylocystaceae</taxon>
        <taxon>Methylocystis</taxon>
    </lineage>
</organism>
<dbReference type="SMART" id="SM00248">
    <property type="entry name" value="ANK"/>
    <property type="match status" value="2"/>
</dbReference>
<dbReference type="Proteomes" id="UP000422569">
    <property type="component" value="Chromosome"/>
</dbReference>
<dbReference type="KEGG" id="mpar:F7D14_13465"/>
<evidence type="ECO:0000256" key="3">
    <source>
        <dbReference type="PROSITE-ProRule" id="PRU00023"/>
    </source>
</evidence>
<proteinExistence type="predicted"/>
<accession>A0A6B8M0Q4</accession>
<dbReference type="InterPro" id="IPR036770">
    <property type="entry name" value="Ankyrin_rpt-contain_sf"/>
</dbReference>
<gene>
    <name evidence="4" type="ORF">F7D14_13465</name>
</gene>
<evidence type="ECO:0000313" key="5">
    <source>
        <dbReference type="Proteomes" id="UP000422569"/>
    </source>
</evidence>
<dbReference type="PROSITE" id="PS50088">
    <property type="entry name" value="ANK_REPEAT"/>
    <property type="match status" value="2"/>
</dbReference>
<sequence length="125" mass="13447">MTMASLAEVLEKCEETASWFGMSITSLDQKNYLDDTPLHTVCTWGDIDAVKTLLDAGANVNALGDHEGVPLFNAIIGRNAGVVRLLLERGADPNVANSFGWTPLGHAETVGAPMEIIQLLRRAVK</sequence>
<evidence type="ECO:0000256" key="2">
    <source>
        <dbReference type="ARBA" id="ARBA00023043"/>
    </source>
</evidence>
<keyword evidence="5" id="KW-1185">Reference proteome</keyword>
<evidence type="ECO:0000313" key="4">
    <source>
        <dbReference type="EMBL" id="QGM98387.1"/>
    </source>
</evidence>
<feature type="repeat" description="ANK" evidence="3">
    <location>
        <begin position="66"/>
        <end position="98"/>
    </location>
</feature>
<name>A0A6B8M0Q4_9HYPH</name>
<keyword evidence="1" id="KW-0677">Repeat</keyword>
<evidence type="ECO:0000256" key="1">
    <source>
        <dbReference type="ARBA" id="ARBA00022737"/>
    </source>
</evidence>
<dbReference type="SUPFAM" id="SSF48403">
    <property type="entry name" value="Ankyrin repeat"/>
    <property type="match status" value="1"/>
</dbReference>